<accession>A0A1E5SKZ7</accession>
<keyword evidence="4 6" id="KW-1133">Transmembrane helix</keyword>
<feature type="transmembrane region" description="Helical" evidence="6">
    <location>
        <begin position="755"/>
        <end position="778"/>
    </location>
</feature>
<feature type="transmembrane region" description="Helical" evidence="6">
    <location>
        <begin position="103"/>
        <end position="123"/>
    </location>
</feature>
<feature type="transmembrane region" description="Helical" evidence="6">
    <location>
        <begin position="414"/>
        <end position="437"/>
    </location>
</feature>
<feature type="transmembrane region" description="Helical" evidence="6">
    <location>
        <begin position="457"/>
        <end position="480"/>
    </location>
</feature>
<keyword evidence="10" id="KW-1185">Reference proteome</keyword>
<evidence type="ECO:0000313" key="9">
    <source>
        <dbReference type="EMBL" id="OEJ99808.1"/>
    </source>
</evidence>
<feature type="domain" description="ABC3 transporter permease C-terminal" evidence="7">
    <location>
        <begin position="758"/>
        <end position="871"/>
    </location>
</feature>
<dbReference type="Pfam" id="PF02687">
    <property type="entry name" value="FtsX"/>
    <property type="match status" value="2"/>
</dbReference>
<evidence type="ECO:0000256" key="5">
    <source>
        <dbReference type="ARBA" id="ARBA00023136"/>
    </source>
</evidence>
<gene>
    <name evidence="9" type="ORF">BFP71_09640</name>
</gene>
<keyword evidence="3 6" id="KW-0812">Transmembrane</keyword>
<feature type="transmembrane region" description="Helical" evidence="6">
    <location>
        <begin position="506"/>
        <end position="524"/>
    </location>
</feature>
<feature type="transmembrane region" description="Helical" evidence="6">
    <location>
        <begin position="364"/>
        <end position="385"/>
    </location>
</feature>
<sequence>MKSTKNQITPPRLAEKLLCWFLKDELAEEVQGDLEEKFYLKIRLNSLKEARRNYWVQVFGYLRPFALKKINSPRLFGINNNTMFKHNLLISYRNLLKNKTYSLINIGGLAAGMTVALLIGLWVNDELSFNKYHENYDRIVQVLHQRERNNGEVMTNTSQVSQLGPHLKENYPHFFDKVVLMPYRTDEVLLSVDRNSFNQTGRYMQPDGPELLGLKMIHGTRLGLEDMNSIMLSESLSKKLFGQADPMGQLVKLRAMTDMIVTGIYKDIPKNSAFRDAQFVAPLRLFYNNDPEFFKWDNYNMAVFGELKAGVDPKVVSEAIEETMFPHMKGKSKPRAFVMPMAEWHLNAYYENGIRKTSPRLRFIWIYTTIGIFVLLLACTNFMSLSTARSQKRMREVGVRKAIGSMRSQLIRQFLSESFLFVLLAFAFSIIAIAAILPWFNGIAEKTIPLPFSNPSFWLYSVIFIVTTALLSGAYPAFYLSSFKPIQALRGTSKFGNGGKRSRQGLVVFQFTISIALVIGTIAIHNQTQFAKNRPVGYSQEGLMTVRAQNREYAGIFETLQTELKKTGVVTEIAQAAYPLTNTLGQNQGFEWTGQSEEREFSFNTVFVRPEYGRTVGWKILQGRDFNEDIASDLNSGVIISESAAKIMNLDDPIGMKIRNKDGFNGKNEYTIIGVATDMIKESPFEPPMPAFIFPLNADLRYLLIRVNPNVSLSEALPKIENTWRTLAPTHPFRYSFIDDQYALKFKEEERISSLVTLFSVLAILISVLGLYGLASFVAEQRTKEVGIRKILGAPLLNLWKLLTSDFAVLIMIASIIAVPISYSSLSRWLDSYQYRIGLDWWIFVVAIVSTLVVTLLIVSIQTIKAASANPVKSLRSE</sequence>
<organism evidence="9 10">
    <name type="scientific">Roseivirga misakiensis</name>
    <dbReference type="NCBI Taxonomy" id="1563681"/>
    <lineage>
        <taxon>Bacteria</taxon>
        <taxon>Pseudomonadati</taxon>
        <taxon>Bacteroidota</taxon>
        <taxon>Cytophagia</taxon>
        <taxon>Cytophagales</taxon>
        <taxon>Roseivirgaceae</taxon>
        <taxon>Roseivirga</taxon>
    </lineage>
</organism>
<dbReference type="Proteomes" id="UP000095552">
    <property type="component" value="Unassembled WGS sequence"/>
</dbReference>
<feature type="domain" description="ABC3 transporter permease C-terminal" evidence="7">
    <location>
        <begin position="370"/>
        <end position="483"/>
    </location>
</feature>
<protein>
    <recommendedName>
        <fullName evidence="11">ABC transporter permease</fullName>
    </recommendedName>
</protein>
<dbReference type="InterPro" id="IPR003838">
    <property type="entry name" value="ABC3_permease_C"/>
</dbReference>
<evidence type="ECO:0008006" key="11">
    <source>
        <dbReference type="Google" id="ProtNLM"/>
    </source>
</evidence>
<dbReference type="OrthoDB" id="5933722at2"/>
<evidence type="ECO:0000313" key="10">
    <source>
        <dbReference type="Proteomes" id="UP000095552"/>
    </source>
</evidence>
<reference evidence="9 10" key="1">
    <citation type="submission" date="2016-08" db="EMBL/GenBank/DDBJ databases">
        <title>Draft genome of Fabibacter sp. strain SK-8.</title>
        <authorList>
            <person name="Wong S.-K."/>
            <person name="Hamasaki K."/>
            <person name="Yoshizawa S."/>
        </authorList>
    </citation>
    <scope>NUCLEOTIDE SEQUENCE [LARGE SCALE GENOMIC DNA]</scope>
    <source>
        <strain evidence="9 10">SK-8</strain>
    </source>
</reference>
<feature type="domain" description="MacB-like periplasmic core" evidence="8">
    <location>
        <begin position="102"/>
        <end position="322"/>
    </location>
</feature>
<feature type="domain" description="MacB-like periplasmic core" evidence="8">
    <location>
        <begin position="512"/>
        <end position="722"/>
    </location>
</feature>
<dbReference type="Pfam" id="PF12704">
    <property type="entry name" value="MacB_PCD"/>
    <property type="match status" value="2"/>
</dbReference>
<proteinExistence type="predicted"/>
<evidence type="ECO:0000256" key="1">
    <source>
        <dbReference type="ARBA" id="ARBA00004651"/>
    </source>
</evidence>
<dbReference type="AlphaFoldDB" id="A0A1E5SKZ7"/>
<evidence type="ECO:0000256" key="2">
    <source>
        <dbReference type="ARBA" id="ARBA00022475"/>
    </source>
</evidence>
<dbReference type="RefSeq" id="WP_069835270.1">
    <property type="nucleotide sequence ID" value="NZ_MDGQ01000005.1"/>
</dbReference>
<evidence type="ECO:0000256" key="4">
    <source>
        <dbReference type="ARBA" id="ARBA00022989"/>
    </source>
</evidence>
<dbReference type="NCBIfam" id="NF038404">
    <property type="entry name" value="perm_prefix_2"/>
    <property type="match status" value="1"/>
</dbReference>
<dbReference type="InterPro" id="IPR047699">
    <property type="entry name" value="Permease_put_prefix"/>
</dbReference>
<dbReference type="InterPro" id="IPR050250">
    <property type="entry name" value="Macrolide_Exporter_MacB"/>
</dbReference>
<evidence type="ECO:0000256" key="6">
    <source>
        <dbReference type="SAM" id="Phobius"/>
    </source>
</evidence>
<dbReference type="PANTHER" id="PTHR30572:SF18">
    <property type="entry name" value="ABC-TYPE MACROLIDE FAMILY EXPORT SYSTEM PERMEASE COMPONENT 2"/>
    <property type="match status" value="1"/>
</dbReference>
<dbReference type="STRING" id="1563681.BFP71_09640"/>
<dbReference type="GO" id="GO:0022857">
    <property type="term" value="F:transmembrane transporter activity"/>
    <property type="evidence" value="ECO:0007669"/>
    <property type="project" value="TreeGrafter"/>
</dbReference>
<keyword evidence="5 6" id="KW-0472">Membrane</keyword>
<evidence type="ECO:0000259" key="8">
    <source>
        <dbReference type="Pfam" id="PF12704"/>
    </source>
</evidence>
<evidence type="ECO:0000259" key="7">
    <source>
        <dbReference type="Pfam" id="PF02687"/>
    </source>
</evidence>
<comment type="caution">
    <text evidence="9">The sequence shown here is derived from an EMBL/GenBank/DDBJ whole genome shotgun (WGS) entry which is preliminary data.</text>
</comment>
<dbReference type="EMBL" id="MDGQ01000005">
    <property type="protein sequence ID" value="OEJ99808.1"/>
    <property type="molecule type" value="Genomic_DNA"/>
</dbReference>
<dbReference type="PANTHER" id="PTHR30572">
    <property type="entry name" value="MEMBRANE COMPONENT OF TRANSPORTER-RELATED"/>
    <property type="match status" value="1"/>
</dbReference>
<dbReference type="GO" id="GO:0005886">
    <property type="term" value="C:plasma membrane"/>
    <property type="evidence" value="ECO:0007669"/>
    <property type="project" value="UniProtKB-SubCell"/>
</dbReference>
<feature type="transmembrane region" description="Helical" evidence="6">
    <location>
        <begin position="799"/>
        <end position="821"/>
    </location>
</feature>
<evidence type="ECO:0000256" key="3">
    <source>
        <dbReference type="ARBA" id="ARBA00022692"/>
    </source>
</evidence>
<comment type="subcellular location">
    <subcellularLocation>
        <location evidence="1">Cell membrane</location>
        <topology evidence="1">Multi-pass membrane protein</topology>
    </subcellularLocation>
</comment>
<name>A0A1E5SKZ7_9BACT</name>
<keyword evidence="2" id="KW-1003">Cell membrane</keyword>
<feature type="transmembrane region" description="Helical" evidence="6">
    <location>
        <begin position="841"/>
        <end position="861"/>
    </location>
</feature>
<dbReference type="InterPro" id="IPR025857">
    <property type="entry name" value="MacB_PCD"/>
</dbReference>